<evidence type="ECO:0000259" key="7">
    <source>
        <dbReference type="SMART" id="SM00642"/>
    </source>
</evidence>
<dbReference type="Gene3D" id="3.90.400.10">
    <property type="entry name" value="Oligo-1,6-glucosidase, Domain 2"/>
    <property type="match status" value="1"/>
</dbReference>
<dbReference type="GO" id="GO:0043169">
    <property type="term" value="F:cation binding"/>
    <property type="evidence" value="ECO:0007669"/>
    <property type="project" value="InterPro"/>
</dbReference>
<name>A0A8E2IA38_9BACI</name>
<evidence type="ECO:0000256" key="1">
    <source>
        <dbReference type="ARBA" id="ARBA00008061"/>
    </source>
</evidence>
<dbReference type="InterPro" id="IPR006046">
    <property type="entry name" value="Alpha_amylase"/>
</dbReference>
<feature type="signal peptide" evidence="6">
    <location>
        <begin position="1"/>
        <end position="20"/>
    </location>
</feature>
<proteinExistence type="inferred from homology"/>
<dbReference type="SMART" id="SM00642">
    <property type="entry name" value="Aamy"/>
    <property type="match status" value="1"/>
</dbReference>
<dbReference type="AlphaFoldDB" id="A0A8E2IA38"/>
<comment type="catalytic activity">
    <reaction evidence="5">
        <text>Endohydrolysis of (1-&gt;4)-alpha-D-glucosidic linkages in polysaccharides containing three or more (1-&gt;4)-alpha-linked D-glucose units.</text>
        <dbReference type="EC" id="3.2.1.1"/>
    </reaction>
</comment>
<comment type="similarity">
    <text evidence="1 4">Belongs to the glycosyl hydrolase 13 family.</text>
</comment>
<keyword evidence="9" id="KW-1185">Reference proteome</keyword>
<gene>
    <name evidence="8" type="ORF">BWZ43_08575</name>
</gene>
<dbReference type="Proteomes" id="UP000189761">
    <property type="component" value="Unassembled WGS sequence"/>
</dbReference>
<protein>
    <recommendedName>
        <fullName evidence="5">Alpha-amylase</fullName>
        <ecNumber evidence="5">3.2.1.1</ecNumber>
    </recommendedName>
</protein>
<dbReference type="InterPro" id="IPR017853">
    <property type="entry name" value="GH"/>
</dbReference>
<dbReference type="Pfam" id="PF23915">
    <property type="entry name" value="SusG_C"/>
    <property type="match status" value="1"/>
</dbReference>
<evidence type="ECO:0000256" key="4">
    <source>
        <dbReference type="RuleBase" id="RU003615"/>
    </source>
</evidence>
<accession>A0A8E2IA38</accession>
<dbReference type="InterPro" id="IPR056300">
    <property type="entry name" value="SusG-like_C"/>
</dbReference>
<dbReference type="InterPro" id="IPR045857">
    <property type="entry name" value="O16G_dom_2"/>
</dbReference>
<dbReference type="SUPFAM" id="SSF51011">
    <property type="entry name" value="Glycosyl hydrolase domain"/>
    <property type="match status" value="1"/>
</dbReference>
<dbReference type="Gene3D" id="2.60.40.1180">
    <property type="entry name" value="Golgi alpha-mannosidase II"/>
    <property type="match status" value="1"/>
</dbReference>
<dbReference type="GO" id="GO:0004556">
    <property type="term" value="F:alpha-amylase activity"/>
    <property type="evidence" value="ECO:0007669"/>
    <property type="project" value="UniProtKB-UniRule"/>
</dbReference>
<keyword evidence="3 5" id="KW-0326">Glycosidase</keyword>
<dbReference type="GO" id="GO:0009313">
    <property type="term" value="P:oligosaccharide catabolic process"/>
    <property type="evidence" value="ECO:0007669"/>
    <property type="project" value="TreeGrafter"/>
</dbReference>
<evidence type="ECO:0000313" key="8">
    <source>
        <dbReference type="EMBL" id="OOP68808.1"/>
    </source>
</evidence>
<dbReference type="InterPro" id="IPR006047">
    <property type="entry name" value="GH13_cat_dom"/>
</dbReference>
<dbReference type="Gene3D" id="3.20.20.80">
    <property type="entry name" value="Glycosidases"/>
    <property type="match status" value="1"/>
</dbReference>
<dbReference type="PROSITE" id="PS51257">
    <property type="entry name" value="PROKAR_LIPOPROTEIN"/>
    <property type="match status" value="1"/>
</dbReference>
<evidence type="ECO:0000256" key="6">
    <source>
        <dbReference type="SAM" id="SignalP"/>
    </source>
</evidence>
<feature type="domain" description="Glycosyl hydrolase family 13 catalytic" evidence="7">
    <location>
        <begin position="50"/>
        <end position="439"/>
    </location>
</feature>
<reference evidence="8 9" key="1">
    <citation type="submission" date="2017-01" db="EMBL/GenBank/DDBJ databases">
        <title>Draft genome sequence of Bacillus oleronius.</title>
        <authorList>
            <person name="Allam M."/>
        </authorList>
    </citation>
    <scope>NUCLEOTIDE SEQUENCE [LARGE SCALE GENOMIC DNA]</scope>
    <source>
        <strain evidence="8 9">DSM 9356</strain>
    </source>
</reference>
<dbReference type="PANTHER" id="PTHR10357:SF179">
    <property type="entry name" value="NEUTRAL AND BASIC AMINO ACID TRANSPORT PROTEIN RBAT"/>
    <property type="match status" value="1"/>
</dbReference>
<dbReference type="EMBL" id="MTLA01000081">
    <property type="protein sequence ID" value="OOP68808.1"/>
    <property type="molecule type" value="Genomic_DNA"/>
</dbReference>
<evidence type="ECO:0000256" key="2">
    <source>
        <dbReference type="ARBA" id="ARBA00022801"/>
    </source>
</evidence>
<feature type="chain" id="PRO_5039540731" description="Alpha-amylase" evidence="6">
    <location>
        <begin position="21"/>
        <end position="522"/>
    </location>
</feature>
<dbReference type="CDD" id="cd11316">
    <property type="entry name" value="AmyAc_bac2_AmyA"/>
    <property type="match status" value="1"/>
</dbReference>
<evidence type="ECO:0000256" key="3">
    <source>
        <dbReference type="ARBA" id="ARBA00023295"/>
    </source>
</evidence>
<keyword evidence="6" id="KW-0732">Signal</keyword>
<dbReference type="Pfam" id="PF00128">
    <property type="entry name" value="Alpha-amylase"/>
    <property type="match status" value="1"/>
</dbReference>
<evidence type="ECO:0000256" key="5">
    <source>
        <dbReference type="RuleBase" id="RU361134"/>
    </source>
</evidence>
<dbReference type="EC" id="3.2.1.1" evidence="5"/>
<dbReference type="PRINTS" id="PR00110">
    <property type="entry name" value="ALPHAAMYLASE"/>
</dbReference>
<evidence type="ECO:0000313" key="9">
    <source>
        <dbReference type="Proteomes" id="UP000189761"/>
    </source>
</evidence>
<organism evidence="8 9">
    <name type="scientific">Heyndrickxia oleronia</name>
    <dbReference type="NCBI Taxonomy" id="38875"/>
    <lineage>
        <taxon>Bacteria</taxon>
        <taxon>Bacillati</taxon>
        <taxon>Bacillota</taxon>
        <taxon>Bacilli</taxon>
        <taxon>Bacillales</taxon>
        <taxon>Bacillaceae</taxon>
        <taxon>Heyndrickxia</taxon>
    </lineage>
</organism>
<comment type="caution">
    <text evidence="8">The sequence shown here is derived from an EMBL/GenBank/DDBJ whole genome shotgun (WGS) entry which is preliminary data.</text>
</comment>
<dbReference type="RefSeq" id="WP_078109960.1">
    <property type="nucleotide sequence ID" value="NZ_CP065424.1"/>
</dbReference>
<keyword evidence="5" id="KW-0119">Carbohydrate metabolism</keyword>
<sequence length="522" mass="59887">MKKIRIGLLFLFLLVAGCDSQVTSNKESKKMSWSIDQNVVEDSKHRVFYEIFVRSFADSNGDGIGDLNGVTKQLDYLKELGIGGIWLMPIQPSPSYHGYDVTDYYDVNQDYGTLADMKMLVEEAHKRDIKIVMDLVMNHTSNKHPWFQKALTGDPVYRDFYVWSDEQTNTNELGDWNQKIWHGESESKYEGIFWDGMPDLNYRNPAVMEEMKKIGSFWLKEVDVDGFRLDAAKYLFSSHQVKDHHDKNAALWEEFKQSTQNAKSDSFLIGEIWDTPAIVGTYLHGLDSGFNFDLSSKILSSVKQEKDAGIASSLERTRAYFQNVSNEFVDSIFITNHDMNRVMSEVAGNQDQAKMAASLLFTLPGNPYVYYGEEIGLEGKKPDENIREPMIWSEIKDDSLNTTWIKRKYSKNAKQLAVSVQKSDKNSLYNHYKTMISVRKGRSALLAGEIKGSDVRKQGLVSFERMNEEESLLVLHNITSKKMTITIPKEWKDVYFSSQSYEKQDQKLILAPYSTIIFEKGV</sequence>
<dbReference type="InterPro" id="IPR013780">
    <property type="entry name" value="Glyco_hydro_b"/>
</dbReference>
<dbReference type="SUPFAM" id="SSF51445">
    <property type="entry name" value="(Trans)glycosidases"/>
    <property type="match status" value="1"/>
</dbReference>
<dbReference type="PANTHER" id="PTHR10357">
    <property type="entry name" value="ALPHA-AMYLASE FAMILY MEMBER"/>
    <property type="match status" value="1"/>
</dbReference>
<keyword evidence="2 5" id="KW-0378">Hydrolase</keyword>